<evidence type="ECO:0000313" key="2">
    <source>
        <dbReference type="EMBL" id="QCC51406.1"/>
    </source>
</evidence>
<sequence length="131" mass="15182">MVYCQHCGEQIAKTDRYCSGCGRKQEQRSSKEPLEEFFSKIDRLVDRQVDWIATKYPDIEQEILLDEHTFAMQMYVIGLLKGQIGTLILLSADDWDDTDRENIDLDPIYSYLVDTVQEREGNIREALNATA</sequence>
<gene>
    <name evidence="2" type="ORF">DV733_09205</name>
</gene>
<dbReference type="GeneID" id="39848039"/>
<proteinExistence type="predicted"/>
<evidence type="ECO:0000313" key="3">
    <source>
        <dbReference type="Proteomes" id="UP000296706"/>
    </source>
</evidence>
<feature type="domain" description="Zinc-ribbon" evidence="1">
    <location>
        <begin position="3"/>
        <end position="24"/>
    </location>
</feature>
<dbReference type="KEGG" id="hsn:DV733_09205"/>
<reference evidence="2 3" key="1">
    <citation type="journal article" date="2019" name="Nat. Commun.">
        <title>A new type of DNA phosphorothioation-based antiviral system in archaea.</title>
        <authorList>
            <person name="Xiong L."/>
            <person name="Liu S."/>
            <person name="Chen S."/>
            <person name="Xiao Y."/>
            <person name="Zhu B."/>
            <person name="Gao Y."/>
            <person name="Zhang Y."/>
            <person name="Chen B."/>
            <person name="Luo J."/>
            <person name="Deng Z."/>
            <person name="Chen X."/>
            <person name="Wang L."/>
            <person name="Chen S."/>
        </authorList>
    </citation>
    <scope>NUCLEOTIDE SEQUENCE [LARGE SCALE GENOMIC DNA]</scope>
    <source>
        <strain evidence="2 3">CBA1105</strain>
    </source>
</reference>
<accession>A0A4D6HDT1</accession>
<name>A0A4D6HDT1_9EURY</name>
<dbReference type="Pfam" id="PF13240">
    <property type="entry name" value="Zn_Ribbon_1"/>
    <property type="match status" value="1"/>
</dbReference>
<keyword evidence="3" id="KW-1185">Reference proteome</keyword>
<dbReference type="InterPro" id="IPR026870">
    <property type="entry name" value="Zinc_ribbon_dom"/>
</dbReference>
<dbReference type="AlphaFoldDB" id="A0A4D6HDT1"/>
<evidence type="ECO:0000259" key="1">
    <source>
        <dbReference type="Pfam" id="PF13240"/>
    </source>
</evidence>
<dbReference type="EMBL" id="CP031310">
    <property type="protein sequence ID" value="QCC51406.1"/>
    <property type="molecule type" value="Genomic_DNA"/>
</dbReference>
<dbReference type="RefSeq" id="WP_049994983.1">
    <property type="nucleotide sequence ID" value="NZ_CP031310.1"/>
</dbReference>
<dbReference type="Proteomes" id="UP000296706">
    <property type="component" value="Chromosome"/>
</dbReference>
<organism evidence="2 3">
    <name type="scientific">Halapricum salinum</name>
    <dbReference type="NCBI Taxonomy" id="1457250"/>
    <lineage>
        <taxon>Archaea</taxon>
        <taxon>Methanobacteriati</taxon>
        <taxon>Methanobacteriota</taxon>
        <taxon>Stenosarchaea group</taxon>
        <taxon>Halobacteria</taxon>
        <taxon>Halobacteriales</taxon>
        <taxon>Haloarculaceae</taxon>
        <taxon>Halapricum</taxon>
    </lineage>
</organism>
<protein>
    <submittedName>
        <fullName evidence="2">Zinc ribbon domain-containing protein</fullName>
    </submittedName>
</protein>